<dbReference type="EMBL" id="JAGFPW010000034">
    <property type="protein sequence ID" value="MBO3796835.1"/>
    <property type="molecule type" value="Genomic_DNA"/>
</dbReference>
<proteinExistence type="predicted"/>
<sequence length="116" mass="13365">MNSGKFKRTLIIQRSGKVQDEELNWIEGFETIATIRGSLTGTLKDSETMIAGAMGSKSPKKFRTWYRPFIKRGMRILMKSGQNEKGDPIYRKFDVLDYSDVEEKGIYMDILCEEVD</sequence>
<gene>
    <name evidence="1" type="ORF">J5227_21600</name>
</gene>
<accession>A0A8I1WHA6</accession>
<evidence type="ECO:0000313" key="2">
    <source>
        <dbReference type="Proteomes" id="UP000665181"/>
    </source>
</evidence>
<protein>
    <submittedName>
        <fullName evidence="1">Head-tail adaptor protein</fullName>
    </submittedName>
</protein>
<dbReference type="RefSeq" id="WP_208556897.1">
    <property type="nucleotide sequence ID" value="NZ_JAGFPW010000034.1"/>
</dbReference>
<dbReference type="InterPro" id="IPR008767">
    <property type="entry name" value="Phage_SPP1_head-tail_adaptor"/>
</dbReference>
<dbReference type="Gene3D" id="2.40.10.270">
    <property type="entry name" value="Bacteriophage SPP1 head-tail adaptor protein"/>
    <property type="match status" value="1"/>
</dbReference>
<dbReference type="Pfam" id="PF05521">
    <property type="entry name" value="Phage_HCP"/>
    <property type="match status" value="1"/>
</dbReference>
<organism evidence="1 2">
    <name type="scientific">Bacillus subtilis</name>
    <dbReference type="NCBI Taxonomy" id="1423"/>
    <lineage>
        <taxon>Bacteria</taxon>
        <taxon>Bacillati</taxon>
        <taxon>Bacillota</taxon>
        <taxon>Bacilli</taxon>
        <taxon>Bacillales</taxon>
        <taxon>Bacillaceae</taxon>
        <taxon>Bacillus</taxon>
    </lineage>
</organism>
<dbReference type="InterPro" id="IPR038666">
    <property type="entry name" value="SSP1_head-tail_sf"/>
</dbReference>
<evidence type="ECO:0000313" key="1">
    <source>
        <dbReference type="EMBL" id="MBO3796835.1"/>
    </source>
</evidence>
<dbReference type="AlphaFoldDB" id="A0A8I1WHA6"/>
<reference evidence="1" key="1">
    <citation type="submission" date="2021-03" db="EMBL/GenBank/DDBJ databases">
        <title>Isolation of Bacillus subtilis from fermented food sample.</title>
        <authorList>
            <person name="Lakshmanan V."/>
            <person name="Athira K."/>
            <person name="Rajagopal K."/>
        </authorList>
    </citation>
    <scope>NUCLEOTIDE SEQUENCE</scope>
    <source>
        <strain evidence="1">S1</strain>
    </source>
</reference>
<name>A0A8I1WHA6_BACIU</name>
<dbReference type="Proteomes" id="UP000665181">
    <property type="component" value="Unassembled WGS sequence"/>
</dbReference>
<comment type="caution">
    <text evidence="1">The sequence shown here is derived from an EMBL/GenBank/DDBJ whole genome shotgun (WGS) entry which is preliminary data.</text>
</comment>